<dbReference type="Proteomes" id="UP001185028">
    <property type="component" value="Unassembled WGS sequence"/>
</dbReference>
<comment type="caution">
    <text evidence="2">The sequence shown here is derived from an EMBL/GenBank/DDBJ whole genome shotgun (WGS) entry which is preliminary data.</text>
</comment>
<proteinExistence type="predicted"/>
<feature type="transmembrane region" description="Helical" evidence="1">
    <location>
        <begin position="184"/>
        <end position="203"/>
    </location>
</feature>
<dbReference type="EMBL" id="JAVDQH010000006">
    <property type="protein sequence ID" value="MDR6244090.1"/>
    <property type="molecule type" value="Genomic_DNA"/>
</dbReference>
<keyword evidence="1" id="KW-0472">Membrane</keyword>
<name>A0ABU1IXV4_9BACL</name>
<accession>A0ABU1IXV4</accession>
<dbReference type="PANTHER" id="PTHR37314:SF4">
    <property type="entry name" value="UPF0700 TRANSMEMBRANE PROTEIN YOAK"/>
    <property type="match status" value="1"/>
</dbReference>
<reference evidence="2 3" key="1">
    <citation type="submission" date="2023-07" db="EMBL/GenBank/DDBJ databases">
        <title>Genomic Encyclopedia of Type Strains, Phase IV (KMG-IV): sequencing the most valuable type-strain genomes for metagenomic binning, comparative biology and taxonomic classification.</title>
        <authorList>
            <person name="Goeker M."/>
        </authorList>
    </citation>
    <scope>NUCLEOTIDE SEQUENCE [LARGE SCALE GENOMIC DNA]</scope>
    <source>
        <strain evidence="2 3">DSM 22170</strain>
    </source>
</reference>
<dbReference type="InterPro" id="IPR010699">
    <property type="entry name" value="DUF1275"/>
</dbReference>
<gene>
    <name evidence="2" type="ORF">JOC58_001983</name>
</gene>
<feature type="transmembrane region" description="Helical" evidence="1">
    <location>
        <begin position="57"/>
        <end position="77"/>
    </location>
</feature>
<feature type="transmembrane region" description="Helical" evidence="1">
    <location>
        <begin position="89"/>
        <end position="106"/>
    </location>
</feature>
<feature type="transmembrane region" description="Helical" evidence="1">
    <location>
        <begin position="6"/>
        <end position="25"/>
    </location>
</feature>
<dbReference type="PANTHER" id="PTHR37314">
    <property type="entry name" value="SLR0142 PROTEIN"/>
    <property type="match status" value="1"/>
</dbReference>
<evidence type="ECO:0000313" key="2">
    <source>
        <dbReference type="EMBL" id="MDR6244090.1"/>
    </source>
</evidence>
<dbReference type="RefSeq" id="WP_188775786.1">
    <property type="nucleotide sequence ID" value="NZ_BMMB01000005.1"/>
</dbReference>
<evidence type="ECO:0000313" key="3">
    <source>
        <dbReference type="Proteomes" id="UP001185028"/>
    </source>
</evidence>
<feature type="transmembrane region" description="Helical" evidence="1">
    <location>
        <begin position="112"/>
        <end position="130"/>
    </location>
</feature>
<protein>
    <submittedName>
        <fullName evidence="2">Uncharacterized membrane protein YoaK (UPF0700 family)</fullName>
    </submittedName>
</protein>
<evidence type="ECO:0000256" key="1">
    <source>
        <dbReference type="SAM" id="Phobius"/>
    </source>
</evidence>
<dbReference type="Pfam" id="PF06912">
    <property type="entry name" value="DUF1275"/>
    <property type="match status" value="1"/>
</dbReference>
<sequence length="240" mass="26136">MKTNFYRNLIIILLCLVAGIVDVIGYLNLGRVFTANMTGNIIIMGMAIGNLHTVSFLRSGVAFAGFIAGNAIARLFLGSRKPDGPWSSRLTILVVIQLIFFLIFALLARDLLIPAVEYSLIVLLSFTMGMQTTMARRLGIAGISTTVLTNNMASIVEDVTARLRQLARRDGTAARESWPAAETLLRVLAILVYGGGAVIATVVEQRIPLIAIWIVIVTMLIVLGIVLAVFHHKKQLCESK</sequence>
<keyword evidence="1" id="KW-0812">Transmembrane</keyword>
<keyword evidence="1" id="KW-1133">Transmembrane helix</keyword>
<feature type="transmembrane region" description="Helical" evidence="1">
    <location>
        <begin position="209"/>
        <end position="230"/>
    </location>
</feature>
<keyword evidence="3" id="KW-1185">Reference proteome</keyword>
<organism evidence="2 3">
    <name type="scientific">Paenibacillus hunanensis</name>
    <dbReference type="NCBI Taxonomy" id="539262"/>
    <lineage>
        <taxon>Bacteria</taxon>
        <taxon>Bacillati</taxon>
        <taxon>Bacillota</taxon>
        <taxon>Bacilli</taxon>
        <taxon>Bacillales</taxon>
        <taxon>Paenibacillaceae</taxon>
        <taxon>Paenibacillus</taxon>
    </lineage>
</organism>